<dbReference type="SUPFAM" id="SSF51905">
    <property type="entry name" value="FAD/NAD(P)-binding domain"/>
    <property type="match status" value="1"/>
</dbReference>
<protein>
    <submittedName>
        <fullName evidence="3">Glycine oxidase</fullName>
    </submittedName>
</protein>
<accession>A0A6J4TU15</accession>
<dbReference type="EMBL" id="CADCWD010000038">
    <property type="protein sequence ID" value="CAA9530495.1"/>
    <property type="molecule type" value="Genomic_DNA"/>
</dbReference>
<proteinExistence type="predicted"/>
<dbReference type="PANTHER" id="PTHR13847:SF287">
    <property type="entry name" value="FAD-DEPENDENT OXIDOREDUCTASE DOMAIN-CONTAINING PROTEIN 1"/>
    <property type="match status" value="1"/>
</dbReference>
<dbReference type="InterPro" id="IPR036188">
    <property type="entry name" value="FAD/NAD-bd_sf"/>
</dbReference>
<gene>
    <name evidence="3" type="ORF">AVDCRST_MAG23-966</name>
</gene>
<evidence type="ECO:0000256" key="1">
    <source>
        <dbReference type="ARBA" id="ARBA00023002"/>
    </source>
</evidence>
<dbReference type="Pfam" id="PF01266">
    <property type="entry name" value="DAO"/>
    <property type="match status" value="1"/>
</dbReference>
<dbReference type="PANTHER" id="PTHR13847">
    <property type="entry name" value="SARCOSINE DEHYDROGENASE-RELATED"/>
    <property type="match status" value="1"/>
</dbReference>
<keyword evidence="1" id="KW-0560">Oxidoreductase</keyword>
<reference evidence="3" key="1">
    <citation type="submission" date="2020-02" db="EMBL/GenBank/DDBJ databases">
        <authorList>
            <person name="Meier V. D."/>
        </authorList>
    </citation>
    <scope>NUCLEOTIDE SEQUENCE</scope>
    <source>
        <strain evidence="3">AVDCRST_MAG23</strain>
    </source>
</reference>
<dbReference type="GO" id="GO:0016491">
    <property type="term" value="F:oxidoreductase activity"/>
    <property type="evidence" value="ECO:0007669"/>
    <property type="project" value="UniProtKB-KW"/>
</dbReference>
<dbReference type="Gene3D" id="3.30.9.10">
    <property type="entry name" value="D-Amino Acid Oxidase, subunit A, domain 2"/>
    <property type="match status" value="1"/>
</dbReference>
<dbReference type="GO" id="GO:0005737">
    <property type="term" value="C:cytoplasm"/>
    <property type="evidence" value="ECO:0007669"/>
    <property type="project" value="TreeGrafter"/>
</dbReference>
<sequence>MIQRADVAIIGAGMAGASLAAELAPHCSVVLLEAEDQPGYHSTGRSAAFWSETYGGPLIQPLTSASGSFLAEPPAEFAETGFLKSRGAIHVAASQGDASLRELEGDFRASNVRLQRLDRDQLAAVIPGLRSGWDSGLLEPTCADIDVAALHAAYLRASRRASARLINNARLVDARRTDGSWRLQTSAGEIQAELIVNAAGAWADDVARIAGVDQVGIQPYRRTIAQLRISPEVSPDLPLVIDANGGFYFKPEAGGRLWLSPHDETACAPCDTAAEEYDVALAIERLGTVVDWRVERVEHSWAGLRSFAPDRLPVYGLAPNRRDFFWFAGQGGFGIQTAPAAAKLAASLLLGTAPDPMVSAIDPEPYFAGRFRN</sequence>
<feature type="domain" description="FAD dependent oxidoreductase" evidence="2">
    <location>
        <begin position="6"/>
        <end position="348"/>
    </location>
</feature>
<dbReference type="Gene3D" id="3.50.50.60">
    <property type="entry name" value="FAD/NAD(P)-binding domain"/>
    <property type="match status" value="1"/>
</dbReference>
<dbReference type="AlphaFoldDB" id="A0A6J4TU15"/>
<dbReference type="InterPro" id="IPR006076">
    <property type="entry name" value="FAD-dep_OxRdtase"/>
</dbReference>
<evidence type="ECO:0000313" key="3">
    <source>
        <dbReference type="EMBL" id="CAA9530495.1"/>
    </source>
</evidence>
<evidence type="ECO:0000259" key="2">
    <source>
        <dbReference type="Pfam" id="PF01266"/>
    </source>
</evidence>
<name>A0A6J4TU15_9SPHN</name>
<organism evidence="3">
    <name type="scientific">uncultured Sphingosinicella sp</name>
    <dbReference type="NCBI Taxonomy" id="478748"/>
    <lineage>
        <taxon>Bacteria</taxon>
        <taxon>Pseudomonadati</taxon>
        <taxon>Pseudomonadota</taxon>
        <taxon>Alphaproteobacteria</taxon>
        <taxon>Sphingomonadales</taxon>
        <taxon>Sphingosinicellaceae</taxon>
        <taxon>Sphingosinicella</taxon>
        <taxon>environmental samples</taxon>
    </lineage>
</organism>